<accession>A0A4U9WP62</accession>
<reference evidence="1" key="1">
    <citation type="submission" date="2019-05" db="EMBL/GenBank/DDBJ databases">
        <authorList>
            <consortium name="Pathogen Informatics"/>
        </authorList>
    </citation>
    <scope>NUCLEOTIDE SEQUENCE [LARGE SCALE GENOMIC DNA]</scope>
    <source>
        <strain evidence="1">NCTC12965</strain>
    </source>
</reference>
<organism evidence="1">
    <name type="scientific">Serratia fonticola</name>
    <dbReference type="NCBI Taxonomy" id="47917"/>
    <lineage>
        <taxon>Bacteria</taxon>
        <taxon>Pseudomonadati</taxon>
        <taxon>Pseudomonadota</taxon>
        <taxon>Gammaproteobacteria</taxon>
        <taxon>Enterobacterales</taxon>
        <taxon>Yersiniaceae</taxon>
        <taxon>Serratia</taxon>
    </lineage>
</organism>
<gene>
    <name evidence="1" type="ORF">NCTC12965_08611</name>
</gene>
<proteinExistence type="predicted"/>
<sequence length="231" mass="26082">MVLLLPKPGNTTSLEGIIMKYSKIFSLLLLAGLSSTVHAESTLIKGKTPSAESRPIFAGDKIRIIKENGETVETVVELSDDSVGIIRLPKDERSYFHGNWLAEYKIEHFRNEGRSTNSRPVHEIVFADGRVNFGDTGWNTGFVLKQVHFTNDSRNDSQHKVDFRMIEMEIRPAWAKSIDKHWFMLEGIYLVKPAMRRTVPPAATTILAVMVMASAHTTVIRYRTTSASTRY</sequence>
<dbReference type="AlphaFoldDB" id="A0A4U9WP62"/>
<name>A0A4U9WP62_SERFO</name>
<dbReference type="EMBL" id="CABEEZ010000166">
    <property type="protein sequence ID" value="VTR60832.1"/>
    <property type="molecule type" value="Genomic_DNA"/>
</dbReference>
<protein>
    <submittedName>
        <fullName evidence="1">Uncharacterized protein</fullName>
    </submittedName>
</protein>
<evidence type="ECO:0000313" key="1">
    <source>
        <dbReference type="EMBL" id="VTR60832.1"/>
    </source>
</evidence>